<organism evidence="2 3">
    <name type="scientific">Pelosinus propionicus DSM 13327</name>
    <dbReference type="NCBI Taxonomy" id="1123291"/>
    <lineage>
        <taxon>Bacteria</taxon>
        <taxon>Bacillati</taxon>
        <taxon>Bacillota</taxon>
        <taxon>Negativicutes</taxon>
        <taxon>Selenomonadales</taxon>
        <taxon>Sporomusaceae</taxon>
        <taxon>Pelosinus</taxon>
    </lineage>
</organism>
<evidence type="ECO:0000313" key="2">
    <source>
        <dbReference type="EMBL" id="SFL45124.1"/>
    </source>
</evidence>
<evidence type="ECO:0000313" key="3">
    <source>
        <dbReference type="Proteomes" id="UP000199520"/>
    </source>
</evidence>
<accession>A0A1I4HSY8</accession>
<dbReference type="SUPFAM" id="SSF53756">
    <property type="entry name" value="UDP-Glycosyltransferase/glycogen phosphorylase"/>
    <property type="match status" value="1"/>
</dbReference>
<dbReference type="Proteomes" id="UP000199520">
    <property type="component" value="Unassembled WGS sequence"/>
</dbReference>
<dbReference type="AlphaFoldDB" id="A0A1I4HSY8"/>
<dbReference type="Gene3D" id="3.40.50.2000">
    <property type="entry name" value="Glycogen Phosphorylase B"/>
    <property type="match status" value="2"/>
</dbReference>
<dbReference type="NCBIfam" id="TIGR03568">
    <property type="entry name" value="NeuC_NnaA"/>
    <property type="match status" value="1"/>
</dbReference>
<dbReference type="STRING" id="1123291.SAMN04490355_100512"/>
<dbReference type="GO" id="GO:0006047">
    <property type="term" value="P:UDP-N-acetylglucosamine metabolic process"/>
    <property type="evidence" value="ECO:0007669"/>
    <property type="project" value="InterPro"/>
</dbReference>
<proteinExistence type="predicted"/>
<dbReference type="PANTHER" id="PTHR43174">
    <property type="entry name" value="UDP-N-ACETYLGLUCOSAMINE 2-EPIMERASE"/>
    <property type="match status" value="1"/>
</dbReference>
<sequence>MKEAELMRNGQRKICVVTGTRAEYGLLYQLMKNIIMDDQLQLQLVVTGMHLSPEFGLTYREIEADGFTIDAKVEMLLSSDTPVGIAKSIGMGVIGFADVLDRLQPDIIVVLGDRYEILAAVQAALVARIPIAHIAGGDTTEGAFDEAIRHSITKMSHLHFVTNEISAKRVKQMGEDPEHIYCVGSPSIDQIKSLQLFTKEELEKELNFKFKSRNILVTFHPVTLDHQHPVEQFQEILDGFDFFGEELGIIFTKPNSDTYGRTLIQMIDEYVRKHPRHTCAYTNLGQKRYFSVIAQVDAVLGNSSSGIYEVPSFKKVTINIGDRQKGRILVSSVINCLPQRQAIIDAIELSFTLECSDVVNPYGDGTSSQKIVSILKNDFDRNEVVKKHFFEVDCSK</sequence>
<dbReference type="InterPro" id="IPR029767">
    <property type="entry name" value="WecB-like"/>
</dbReference>
<name>A0A1I4HSY8_9FIRM</name>
<dbReference type="CDD" id="cd03786">
    <property type="entry name" value="GTB_UDP-GlcNAc_2-Epimerase"/>
    <property type="match status" value="1"/>
</dbReference>
<dbReference type="EMBL" id="FOTS01000005">
    <property type="protein sequence ID" value="SFL45124.1"/>
    <property type="molecule type" value="Genomic_DNA"/>
</dbReference>
<evidence type="ECO:0000259" key="1">
    <source>
        <dbReference type="Pfam" id="PF02350"/>
    </source>
</evidence>
<protein>
    <submittedName>
        <fullName evidence="2">UDP-N-acetylglucosamine 2-epimerase (Non-hydrolysing)</fullName>
    </submittedName>
</protein>
<dbReference type="InterPro" id="IPR003331">
    <property type="entry name" value="UDP_GlcNAc_Epimerase_2_dom"/>
</dbReference>
<keyword evidence="3" id="KW-1185">Reference proteome</keyword>
<dbReference type="InterPro" id="IPR020004">
    <property type="entry name" value="UDP-GlcNAc_Epase"/>
</dbReference>
<reference evidence="3" key="1">
    <citation type="submission" date="2016-10" db="EMBL/GenBank/DDBJ databases">
        <authorList>
            <person name="Varghese N."/>
            <person name="Submissions S."/>
        </authorList>
    </citation>
    <scope>NUCLEOTIDE SEQUENCE [LARGE SCALE GENOMIC DNA]</scope>
    <source>
        <strain evidence="3">DSM 13327</strain>
    </source>
</reference>
<gene>
    <name evidence="2" type="ORF">SAMN04490355_100512</name>
</gene>
<dbReference type="Pfam" id="PF02350">
    <property type="entry name" value="Epimerase_2"/>
    <property type="match status" value="1"/>
</dbReference>
<feature type="domain" description="UDP-N-acetylglucosamine 2-epimerase" evidence="1">
    <location>
        <begin position="37"/>
        <end position="376"/>
    </location>
</feature>
<dbReference type="GO" id="GO:0004553">
    <property type="term" value="F:hydrolase activity, hydrolyzing O-glycosyl compounds"/>
    <property type="evidence" value="ECO:0007669"/>
    <property type="project" value="InterPro"/>
</dbReference>
<dbReference type="PANTHER" id="PTHR43174:SF3">
    <property type="entry name" value="UDP-N-ACETYLGLUCOSAMINE 2-EPIMERASE"/>
    <property type="match status" value="1"/>
</dbReference>